<comment type="caution">
    <text evidence="7">The sequence shown here is derived from an EMBL/GenBank/DDBJ whole genome shotgun (WGS) entry which is preliminary data.</text>
</comment>
<comment type="similarity">
    <text evidence="1">Belongs to the sigma-70 factor family. ECF subfamily.</text>
</comment>
<dbReference type="InterPro" id="IPR013249">
    <property type="entry name" value="RNA_pol_sigma70_r4_t2"/>
</dbReference>
<evidence type="ECO:0000313" key="7">
    <source>
        <dbReference type="EMBL" id="MDC0683006.1"/>
    </source>
</evidence>
<dbReference type="InterPro" id="IPR039425">
    <property type="entry name" value="RNA_pol_sigma-70-like"/>
</dbReference>
<sequence length="217" mass="23263">MRKPATHLHAPPEGAPPEGAPPRADELLGLARAAAARDPAAIRTLVTELGGAMLRGVRKVLGPHHPDVEDTTQEAVLALLQALPSFRAECTVLHFANRIAVMTALGARRRLRVRARFDEPGAPIDVAPDEGGASPFAEAVSNRRREMVLQVLDGMPEATAEALALHFVLGYTVDEIAALAGASPNTVWSRLRLGKEALRRAFANNAKLAELFRGRET</sequence>
<dbReference type="Gene3D" id="1.10.10.10">
    <property type="entry name" value="Winged helix-like DNA-binding domain superfamily/Winged helix DNA-binding domain"/>
    <property type="match status" value="1"/>
</dbReference>
<dbReference type="CDD" id="cd06171">
    <property type="entry name" value="Sigma70_r4"/>
    <property type="match status" value="1"/>
</dbReference>
<keyword evidence="8" id="KW-1185">Reference proteome</keyword>
<dbReference type="RefSeq" id="WP_272101156.1">
    <property type="nucleotide sequence ID" value="NZ_JAQNDK010000004.1"/>
</dbReference>
<evidence type="ECO:0000256" key="2">
    <source>
        <dbReference type="ARBA" id="ARBA00023015"/>
    </source>
</evidence>
<dbReference type="SUPFAM" id="SSF88659">
    <property type="entry name" value="Sigma3 and sigma4 domains of RNA polymerase sigma factors"/>
    <property type="match status" value="1"/>
</dbReference>
<protein>
    <submittedName>
        <fullName evidence="7">Sigma-70 family RNA polymerase sigma factor</fullName>
    </submittedName>
</protein>
<dbReference type="Proteomes" id="UP001217485">
    <property type="component" value="Unassembled WGS sequence"/>
</dbReference>
<accession>A0ABT5C989</accession>
<dbReference type="PANTHER" id="PTHR43133:SF51">
    <property type="entry name" value="RNA POLYMERASE SIGMA FACTOR"/>
    <property type="match status" value="1"/>
</dbReference>
<keyword evidence="2" id="KW-0805">Transcription regulation</keyword>
<evidence type="ECO:0000256" key="1">
    <source>
        <dbReference type="ARBA" id="ARBA00010641"/>
    </source>
</evidence>
<feature type="region of interest" description="Disordered" evidence="5">
    <location>
        <begin position="1"/>
        <end position="22"/>
    </location>
</feature>
<evidence type="ECO:0000256" key="5">
    <source>
        <dbReference type="SAM" id="MobiDB-lite"/>
    </source>
</evidence>
<dbReference type="Pfam" id="PF08281">
    <property type="entry name" value="Sigma70_r4_2"/>
    <property type="match status" value="1"/>
</dbReference>
<name>A0ABT5C989_9BACT</name>
<dbReference type="InterPro" id="IPR014284">
    <property type="entry name" value="RNA_pol_sigma-70_dom"/>
</dbReference>
<dbReference type="InterPro" id="IPR013324">
    <property type="entry name" value="RNA_pol_sigma_r3/r4-like"/>
</dbReference>
<organism evidence="7 8">
    <name type="scientific">Sorangium atrum</name>
    <dbReference type="NCBI Taxonomy" id="2995308"/>
    <lineage>
        <taxon>Bacteria</taxon>
        <taxon>Pseudomonadati</taxon>
        <taxon>Myxococcota</taxon>
        <taxon>Polyangia</taxon>
        <taxon>Polyangiales</taxon>
        <taxon>Polyangiaceae</taxon>
        <taxon>Sorangium</taxon>
    </lineage>
</organism>
<dbReference type="InterPro" id="IPR013325">
    <property type="entry name" value="RNA_pol_sigma_r2"/>
</dbReference>
<proteinExistence type="inferred from homology"/>
<dbReference type="SUPFAM" id="SSF88946">
    <property type="entry name" value="Sigma2 domain of RNA polymerase sigma factors"/>
    <property type="match status" value="1"/>
</dbReference>
<feature type="domain" description="RNA polymerase sigma factor 70 region 4 type 2" evidence="6">
    <location>
        <begin position="146"/>
        <end position="198"/>
    </location>
</feature>
<keyword evidence="3" id="KW-0731">Sigma factor</keyword>
<evidence type="ECO:0000256" key="4">
    <source>
        <dbReference type="ARBA" id="ARBA00023163"/>
    </source>
</evidence>
<keyword evidence="4" id="KW-0804">Transcription</keyword>
<evidence type="ECO:0000313" key="8">
    <source>
        <dbReference type="Proteomes" id="UP001217485"/>
    </source>
</evidence>
<gene>
    <name evidence="7" type="ORF">POL72_35085</name>
</gene>
<evidence type="ECO:0000259" key="6">
    <source>
        <dbReference type="Pfam" id="PF08281"/>
    </source>
</evidence>
<evidence type="ECO:0000256" key="3">
    <source>
        <dbReference type="ARBA" id="ARBA00023082"/>
    </source>
</evidence>
<reference evidence="7 8" key="1">
    <citation type="submission" date="2023-01" db="EMBL/GenBank/DDBJ databases">
        <title>Minimal conservation of predation-associated metabolite biosynthetic gene clusters underscores biosynthetic potential of Myxococcota including descriptions for ten novel species: Archangium lansinium sp. nov., Myxococcus landrumus sp. nov., Nannocystis bai.</title>
        <authorList>
            <person name="Ahearne A."/>
            <person name="Stevens C."/>
            <person name="Dowd S."/>
        </authorList>
    </citation>
    <scope>NUCLEOTIDE SEQUENCE [LARGE SCALE GENOMIC DNA]</scope>
    <source>
        <strain evidence="7 8">WIWO2</strain>
    </source>
</reference>
<dbReference type="PANTHER" id="PTHR43133">
    <property type="entry name" value="RNA POLYMERASE ECF-TYPE SIGMA FACTO"/>
    <property type="match status" value="1"/>
</dbReference>
<dbReference type="Gene3D" id="1.10.1740.10">
    <property type="match status" value="1"/>
</dbReference>
<dbReference type="EMBL" id="JAQNDK010000004">
    <property type="protein sequence ID" value="MDC0683006.1"/>
    <property type="molecule type" value="Genomic_DNA"/>
</dbReference>
<dbReference type="InterPro" id="IPR036388">
    <property type="entry name" value="WH-like_DNA-bd_sf"/>
</dbReference>
<dbReference type="NCBIfam" id="TIGR02937">
    <property type="entry name" value="sigma70-ECF"/>
    <property type="match status" value="1"/>
</dbReference>